<keyword evidence="4" id="KW-1185">Reference proteome</keyword>
<dbReference type="SUPFAM" id="SSF52833">
    <property type="entry name" value="Thioredoxin-like"/>
    <property type="match status" value="1"/>
</dbReference>
<dbReference type="InterPro" id="IPR006660">
    <property type="entry name" value="Arsenate_reductase-like"/>
</dbReference>
<proteinExistence type="inferred from homology"/>
<dbReference type="PANTHER" id="PTHR30041">
    <property type="entry name" value="ARSENATE REDUCTASE"/>
    <property type="match status" value="1"/>
</dbReference>
<evidence type="ECO:0000313" key="3">
    <source>
        <dbReference type="EMBL" id="MBA6412759.1"/>
    </source>
</evidence>
<dbReference type="RefSeq" id="WP_182170399.1">
    <property type="nucleotide sequence ID" value="NZ_JACFXU010000013.1"/>
</dbReference>
<dbReference type="PANTHER" id="PTHR30041:SF8">
    <property type="entry name" value="PROTEIN YFFB"/>
    <property type="match status" value="1"/>
</dbReference>
<dbReference type="Pfam" id="PF03960">
    <property type="entry name" value="ArsC"/>
    <property type="match status" value="1"/>
</dbReference>
<comment type="similarity">
    <text evidence="1 2">Belongs to the ArsC family.</text>
</comment>
<dbReference type="Gene3D" id="3.40.30.10">
    <property type="entry name" value="Glutaredoxin"/>
    <property type="match status" value="1"/>
</dbReference>
<dbReference type="InterPro" id="IPR006504">
    <property type="entry name" value="Tscrpt_reg_Spx/MgsR"/>
</dbReference>
<reference evidence="3 4" key="1">
    <citation type="submission" date="2020-07" db="EMBL/GenBank/DDBJ databases">
        <title>Halieaceae bacterium, F7430, whole genome shotgun sequencing project.</title>
        <authorList>
            <person name="Jiang S."/>
            <person name="Liu Z.W."/>
            <person name="Du Z.J."/>
        </authorList>
    </citation>
    <scope>NUCLEOTIDE SEQUENCE [LARGE SCALE GENOMIC DNA]</scope>
    <source>
        <strain evidence="3 4">F7430</strain>
    </source>
</reference>
<dbReference type="CDD" id="cd03035">
    <property type="entry name" value="ArsC_Yffb"/>
    <property type="match status" value="1"/>
</dbReference>
<dbReference type="Proteomes" id="UP000539350">
    <property type="component" value="Unassembled WGS sequence"/>
</dbReference>
<evidence type="ECO:0000313" key="4">
    <source>
        <dbReference type="Proteomes" id="UP000539350"/>
    </source>
</evidence>
<dbReference type="NCBIfam" id="TIGR01617">
    <property type="entry name" value="arsC_related"/>
    <property type="match status" value="1"/>
</dbReference>
<evidence type="ECO:0000256" key="1">
    <source>
        <dbReference type="ARBA" id="ARBA00007198"/>
    </source>
</evidence>
<dbReference type="NCBIfam" id="NF008107">
    <property type="entry name" value="PRK10853.1"/>
    <property type="match status" value="1"/>
</dbReference>
<organism evidence="3 4">
    <name type="scientific">Sediminihaliea albiluteola</name>
    <dbReference type="NCBI Taxonomy" id="2758564"/>
    <lineage>
        <taxon>Bacteria</taxon>
        <taxon>Pseudomonadati</taxon>
        <taxon>Pseudomonadota</taxon>
        <taxon>Gammaproteobacteria</taxon>
        <taxon>Cellvibrionales</taxon>
        <taxon>Halieaceae</taxon>
        <taxon>Sediminihaliea</taxon>
    </lineage>
</organism>
<evidence type="ECO:0000256" key="2">
    <source>
        <dbReference type="PROSITE-ProRule" id="PRU01282"/>
    </source>
</evidence>
<comment type="caution">
    <text evidence="3">The sequence shown here is derived from an EMBL/GenBank/DDBJ whole genome shotgun (WGS) entry which is preliminary data.</text>
</comment>
<sequence>MLTLYGIKNCDSVKKARRWLDDKGIEFRFHDFREDGLEQAQVAAWLDELGWETLLNKRSSSWKALDQATRDSMDQNKALSAIMQQPTLIKRPLLDTGKARSCGFSAERYQQLFSQHTL</sequence>
<protein>
    <submittedName>
        <fullName evidence="3">ArsC family reductase</fullName>
    </submittedName>
</protein>
<dbReference type="AlphaFoldDB" id="A0A7W2YJL3"/>
<dbReference type="EMBL" id="JACFXU010000013">
    <property type="protein sequence ID" value="MBA6412759.1"/>
    <property type="molecule type" value="Genomic_DNA"/>
</dbReference>
<name>A0A7W2YJL3_9GAMM</name>
<accession>A0A7W2YJL3</accession>
<dbReference type="InterPro" id="IPR036249">
    <property type="entry name" value="Thioredoxin-like_sf"/>
</dbReference>
<gene>
    <name evidence="3" type="ORF">H2508_06485</name>
</gene>
<dbReference type="PROSITE" id="PS51353">
    <property type="entry name" value="ARSC"/>
    <property type="match status" value="1"/>
</dbReference>